<keyword evidence="2" id="KW-0378">Hydrolase</keyword>
<gene>
    <name evidence="2" type="ORF">B3C1_00095</name>
</gene>
<dbReference type="Gene3D" id="3.40.50.1820">
    <property type="entry name" value="alpha/beta hydrolase"/>
    <property type="match status" value="1"/>
</dbReference>
<dbReference type="Proteomes" id="UP000006755">
    <property type="component" value="Unassembled WGS sequence"/>
</dbReference>
<dbReference type="EMBL" id="AMRI01000001">
    <property type="protein sequence ID" value="EKE77813.1"/>
    <property type="molecule type" value="Genomic_DNA"/>
</dbReference>
<evidence type="ECO:0000259" key="1">
    <source>
        <dbReference type="Pfam" id="PF12697"/>
    </source>
</evidence>
<keyword evidence="3" id="KW-1185">Reference proteome</keyword>
<sequence>MWLPHMAYLAAHFEVVSISLRHFERPEEGSFGLNSHADDLGKVISALLEEKPVSVVAWSYGADVVLNMLAKQAMPLAKVFLYEPGYPGCVKEEAMGAWLEDANAIFGAVFEHFGHGHLEQAVEALIDGTGNRPGYFQAQPDDVKALQLSKAFTLAQQLHQQEQPQLDPQRVAQIETPIILGHGSATRDMFKLVTRHTAATSERFQLLEAAGQGHMLPQADPEAFSRMVVEALAAPAQEGCKAPI</sequence>
<evidence type="ECO:0000313" key="2">
    <source>
        <dbReference type="EMBL" id="EKE77813.1"/>
    </source>
</evidence>
<dbReference type="InterPro" id="IPR000073">
    <property type="entry name" value="AB_hydrolase_1"/>
</dbReference>
<evidence type="ECO:0000313" key="3">
    <source>
        <dbReference type="Proteomes" id="UP000006755"/>
    </source>
</evidence>
<name>K2JR49_9GAMM</name>
<protein>
    <submittedName>
        <fullName evidence="2">Alpha/beta hydrolase fold protein</fullName>
    </submittedName>
</protein>
<feature type="domain" description="AB hydrolase-1" evidence="1">
    <location>
        <begin position="2"/>
        <end position="225"/>
    </location>
</feature>
<accession>K2JR49</accession>
<dbReference type="Pfam" id="PF12697">
    <property type="entry name" value="Abhydrolase_6"/>
    <property type="match status" value="1"/>
</dbReference>
<dbReference type="GO" id="GO:0016787">
    <property type="term" value="F:hydrolase activity"/>
    <property type="evidence" value="ECO:0007669"/>
    <property type="project" value="UniProtKB-KW"/>
</dbReference>
<organism evidence="2 3">
    <name type="scientific">Gallaecimonas xiamenensis 3-C-1</name>
    <dbReference type="NCBI Taxonomy" id="745411"/>
    <lineage>
        <taxon>Bacteria</taxon>
        <taxon>Pseudomonadati</taxon>
        <taxon>Pseudomonadota</taxon>
        <taxon>Gammaproteobacteria</taxon>
        <taxon>Enterobacterales</taxon>
        <taxon>Gallaecimonadaceae</taxon>
        <taxon>Gallaecimonas</taxon>
    </lineage>
</organism>
<dbReference type="STRING" id="745411.B3C1_00095"/>
<comment type="caution">
    <text evidence="2">The sequence shown here is derived from an EMBL/GenBank/DDBJ whole genome shotgun (WGS) entry which is preliminary data.</text>
</comment>
<dbReference type="InterPro" id="IPR029058">
    <property type="entry name" value="AB_hydrolase_fold"/>
</dbReference>
<proteinExistence type="predicted"/>
<reference evidence="2 3" key="1">
    <citation type="journal article" date="2012" name="J. Bacteriol.">
        <title>Genome Sequence of Gallaecimonas xiamenensis Type Strain 3-C-1.</title>
        <authorList>
            <person name="Lai Q."/>
            <person name="Wang L."/>
            <person name="Wang W."/>
            <person name="Shao Z."/>
        </authorList>
    </citation>
    <scope>NUCLEOTIDE SEQUENCE [LARGE SCALE GENOMIC DNA]</scope>
    <source>
        <strain evidence="2 3">3-C-1</strain>
    </source>
</reference>
<dbReference type="SUPFAM" id="SSF53474">
    <property type="entry name" value="alpha/beta-Hydrolases"/>
    <property type="match status" value="1"/>
</dbReference>
<dbReference type="AlphaFoldDB" id="K2JR49"/>
<dbReference type="eggNOG" id="COG0596">
    <property type="taxonomic scope" value="Bacteria"/>
</dbReference>